<proteinExistence type="predicted"/>
<keyword evidence="11" id="KW-1185">Reference proteome</keyword>
<accession>A0A3Q3X424</accession>
<dbReference type="PROSITE" id="PS51211">
    <property type="entry name" value="VITELLOGENIN"/>
    <property type="match status" value="1"/>
</dbReference>
<protein>
    <submittedName>
        <fullName evidence="10">Uncharacterized protein</fullName>
    </submittedName>
</protein>
<organism evidence="10 11">
    <name type="scientific">Mola mola</name>
    <name type="common">Ocean sunfish</name>
    <name type="synonym">Tetraodon mola</name>
    <dbReference type="NCBI Taxonomy" id="94237"/>
    <lineage>
        <taxon>Eukaryota</taxon>
        <taxon>Metazoa</taxon>
        <taxon>Chordata</taxon>
        <taxon>Craniata</taxon>
        <taxon>Vertebrata</taxon>
        <taxon>Euteleostomi</taxon>
        <taxon>Actinopterygii</taxon>
        <taxon>Neopterygii</taxon>
        <taxon>Teleostei</taxon>
        <taxon>Neoteleostei</taxon>
        <taxon>Acanthomorphata</taxon>
        <taxon>Eupercaria</taxon>
        <taxon>Tetraodontiformes</taxon>
        <taxon>Molidae</taxon>
        <taxon>Mola</taxon>
    </lineage>
</organism>
<dbReference type="InterPro" id="IPR015255">
    <property type="entry name" value="Vitellinogen_open_b-sht"/>
</dbReference>
<keyword evidence="5" id="KW-0325">Glycoprotein</keyword>
<dbReference type="SMART" id="SM01170">
    <property type="entry name" value="DUF1944"/>
    <property type="match status" value="1"/>
</dbReference>
<sequence>MRVVVLALTLALAGEFDFSPEFAAGKTYVYKYETLLLGGLPEEGLAKAGLKVSSKVLISAEAENMYIMKIMDPELYELSGILPKEPFIPAPRLTSALAVQLMTPIKFEYTNGVVGKMFAPEGISTMVLNIYRGILNVLQLNIKQTHNIYEMQEPGAQGVCKILYAISEDEKADRSNPLRTTAYNYILKRVANGILILEADVNELIQYSPFTEMNGAFQMQTKQSLVFLETQRTTLAPIEAQYFRRGSLKYEFSNELLQTPILLIKINNVQAQIVEILKYMITNNVERVHEDAPLKFLELIQLLRSARFEDLEMLWSQYRSKPDYRQWILDAIPAIGSPAALRFIKEKLLADELSVAEVAQALIASMHMVTANIETIKLVEALTLNNKIVENPFLREIVLLGYGTMVSKYCPIHKLLAEAVAKVDMQEIIVQLKVLGNAGHPSSIKPITKILPIHGTMGVSLPVRVHAEAIMALRNIAKKQPTQVQDLALQLYMDKALNPELRMLACIVLFETRPAVGLVTTLANIVKTEENLQVASFTYSHMKSLTRSTAAIHASVAAACNVAVKILNPKLNRLSYRFSKASHMDFYNSKANIKSGPLMLGAAASTFYINDAATIMPRALVARTSAYLAGAAADVLEVGIRTEGLQEALLKNPALIENVDRITKMKRVIKALSQLRSLPASTALASIYVKLFGQEIAFANIDKALIDQDVIREMLSGASLRIFKPLLASEVRRILPTAAGFPMELSLYTAAVAAATVRVKATTTPALPEDFHFAQLLKTDIQLETEIRPSIALNTFAVMGVNTAMVQAAMLSRAKFNSIVPANIAARIDINEGIFKIEALPVSVPEDIAAVHVETFAVARNTEDLTPARITPIIPAKVLEPILEETSKIADSLSQSSEINIVADAEPIRMPKALRFEKKYCAKAVAIGLKGCLKVATNNIASVTDVLLYKLAGRHSAALSFIPIEGEDVEKLELEVVVGSKAAERLIKQINMSEEEIIEEKPVLKKLKKILASKENSTSSSSSRSSISSRSSSSASSRVSSSSLSSSRSASRFSSSASSLASLFSASSSSSRSSILMSQAAASRSRSSTSSFEAIKRQNNFLGREEPPVFAIMVLAVRANNKVEGYQLAVYIDKPTSRLQIVLAALAADNNWKLCIDGALLSKHKVTAEIGMGAACKEYNTRITAETGLIGTSPAARLRVAWNELPYAIKHVGVEQHPYIHACELLCLQNTVYKLALVLPIALPLDEIKGLTPFDEVVDKVHYVFAKASAAECSFSQDTLTTFNSRRYKAEMPLSCYHVLAQDCTDELKFIVLLKKDHVEQKHINVKIADIDIDLYTNMLVKVNGMEIPINNLPYQHPIAKIQIWPSGEGVSVYAPSLGLHEVYMDKNSWRVKVVDWMKGKTCGLCGRADGEVRQEFQTPSGRLTKNAVSYAHSWILPAESCRDTSECRMKLESVQLERQMFVHGQESKCFSVEPVLHCLPGCFPERTTEVTVDSYLNLSESIYEKSIDLREKTEAHLACRCTSQCA</sequence>
<dbReference type="PROSITE" id="PS51233">
    <property type="entry name" value="VWFD"/>
    <property type="match status" value="1"/>
</dbReference>
<dbReference type="InterPro" id="IPR015819">
    <property type="entry name" value="Lipid_transp_b-sht_shell"/>
</dbReference>
<name>A0A3Q3X424_MOLML</name>
<dbReference type="InterPro" id="IPR001747">
    <property type="entry name" value="Vitellogenin_N"/>
</dbReference>
<keyword evidence="4" id="KW-1015">Disulfide bond</keyword>
<dbReference type="SMART" id="SM00216">
    <property type="entry name" value="VWD"/>
    <property type="match status" value="1"/>
</dbReference>
<dbReference type="InterPro" id="IPR050733">
    <property type="entry name" value="Vitellogenin/Apolipophorin"/>
</dbReference>
<dbReference type="Pfam" id="PF09175">
    <property type="entry name" value="Vit_b-sht_shell"/>
    <property type="match status" value="1"/>
</dbReference>
<dbReference type="Gene3D" id="2.20.90.10">
    <property type="entry name" value="Vitellinogen, beta-sheet shell domain"/>
    <property type="match status" value="1"/>
</dbReference>
<evidence type="ECO:0000313" key="10">
    <source>
        <dbReference type="Ensembl" id="ENSMMOP00000025658.1"/>
    </source>
</evidence>
<keyword evidence="2" id="KW-0732">Signal</keyword>
<feature type="region of interest" description="Disordered" evidence="7">
    <location>
        <begin position="1015"/>
        <end position="1049"/>
    </location>
</feature>
<reference evidence="10" key="1">
    <citation type="submission" date="2025-08" db="UniProtKB">
        <authorList>
            <consortium name="Ensembl"/>
        </authorList>
    </citation>
    <scope>IDENTIFICATION</scope>
</reference>
<dbReference type="Gene3D" id="2.20.50.20">
    <property type="entry name" value="Lipovitellin. Chain A, domain 3"/>
    <property type="match status" value="2"/>
</dbReference>
<dbReference type="Proteomes" id="UP000261620">
    <property type="component" value="Unplaced"/>
</dbReference>
<dbReference type="GO" id="GO:0032355">
    <property type="term" value="P:response to estradiol"/>
    <property type="evidence" value="ECO:0007669"/>
    <property type="project" value="TreeGrafter"/>
</dbReference>
<dbReference type="SMART" id="SM01169">
    <property type="entry name" value="DUF1943"/>
    <property type="match status" value="1"/>
</dbReference>
<dbReference type="InterPro" id="IPR037088">
    <property type="entry name" value="Vitellinogen_b-sht_shell_sf"/>
</dbReference>
<dbReference type="InterPro" id="IPR011030">
    <property type="entry name" value="Lipovitellin_superhlx_dom"/>
</dbReference>
<dbReference type="SMART" id="SM00638">
    <property type="entry name" value="LPD_N"/>
    <property type="match status" value="1"/>
</dbReference>
<dbReference type="InterPro" id="IPR001846">
    <property type="entry name" value="VWF_type-D"/>
</dbReference>
<evidence type="ECO:0000256" key="2">
    <source>
        <dbReference type="ARBA" id="ARBA00022729"/>
    </source>
</evidence>
<keyword evidence="1" id="KW-0597">Phosphoprotein</keyword>
<dbReference type="SUPFAM" id="SSF48431">
    <property type="entry name" value="Lipovitellin-phosvitin complex, superhelical domain"/>
    <property type="match status" value="1"/>
</dbReference>
<evidence type="ECO:0000256" key="6">
    <source>
        <dbReference type="PROSITE-ProRule" id="PRU00557"/>
    </source>
</evidence>
<dbReference type="GO" id="GO:0005319">
    <property type="term" value="F:lipid transporter activity"/>
    <property type="evidence" value="ECO:0007669"/>
    <property type="project" value="InterPro"/>
</dbReference>
<evidence type="ECO:0000256" key="3">
    <source>
        <dbReference type="ARBA" id="ARBA00022761"/>
    </source>
</evidence>
<dbReference type="FunFam" id="2.20.50.20:FF:000001">
    <property type="entry name" value="Vitellogenin 5"/>
    <property type="match status" value="1"/>
</dbReference>
<feature type="domain" description="VWFD" evidence="9">
    <location>
        <begin position="1271"/>
        <end position="1443"/>
    </location>
</feature>
<dbReference type="PANTHER" id="PTHR23345:SF9">
    <property type="entry name" value="VITELLOGENIN-RELATED"/>
    <property type="match status" value="1"/>
</dbReference>
<dbReference type="GO" id="GO:0045735">
    <property type="term" value="F:nutrient reservoir activity"/>
    <property type="evidence" value="ECO:0007669"/>
    <property type="project" value="UniProtKB-KW"/>
</dbReference>
<evidence type="ECO:0000256" key="5">
    <source>
        <dbReference type="ARBA" id="ARBA00023180"/>
    </source>
</evidence>
<dbReference type="Gene3D" id="1.25.10.20">
    <property type="entry name" value="Vitellinogen, superhelical"/>
    <property type="match status" value="1"/>
</dbReference>
<reference evidence="10" key="2">
    <citation type="submission" date="2025-09" db="UniProtKB">
        <authorList>
            <consortium name="Ensembl"/>
        </authorList>
    </citation>
    <scope>IDENTIFICATION</scope>
</reference>
<comment type="caution">
    <text evidence="6">Lacks conserved residue(s) required for the propagation of feature annotation.</text>
</comment>
<evidence type="ECO:0000313" key="11">
    <source>
        <dbReference type="Proteomes" id="UP000261620"/>
    </source>
</evidence>
<dbReference type="Gene3D" id="2.20.80.10">
    <property type="entry name" value="Lipovitellin-phosvitin complex, chain A, domain 4"/>
    <property type="match status" value="1"/>
</dbReference>
<evidence type="ECO:0000259" key="8">
    <source>
        <dbReference type="PROSITE" id="PS51211"/>
    </source>
</evidence>
<dbReference type="InterPro" id="IPR015258">
    <property type="entry name" value="Vitellinogen_b-sht_shell"/>
</dbReference>
<dbReference type="PANTHER" id="PTHR23345">
    <property type="entry name" value="VITELLOGENIN-RELATED"/>
    <property type="match status" value="1"/>
</dbReference>
<evidence type="ECO:0000259" key="9">
    <source>
        <dbReference type="PROSITE" id="PS51233"/>
    </source>
</evidence>
<dbReference type="FunFam" id="1.25.10.20:FF:000002">
    <property type="entry name" value="Vitellogenin 7"/>
    <property type="match status" value="1"/>
</dbReference>
<dbReference type="Gene3D" id="2.30.230.10">
    <property type="entry name" value="Lipovitellin, beta-sheet shell regions, chain A"/>
    <property type="match status" value="1"/>
</dbReference>
<dbReference type="Pfam" id="PF00094">
    <property type="entry name" value="VWD"/>
    <property type="match status" value="1"/>
</dbReference>
<keyword evidence="3" id="KW-0758">Storage protein</keyword>
<dbReference type="Pfam" id="PF09172">
    <property type="entry name" value="Vit_open_b-sht"/>
    <property type="match status" value="1"/>
</dbReference>
<dbReference type="Ensembl" id="ENSMMOT00000026091.1">
    <property type="protein sequence ID" value="ENSMMOP00000025658.1"/>
    <property type="gene ID" value="ENSMMOG00000008996.1"/>
</dbReference>
<dbReference type="SUPFAM" id="SSF56968">
    <property type="entry name" value="Lipovitellin-phosvitin complex, beta-sheet shell regions"/>
    <property type="match status" value="3"/>
</dbReference>
<evidence type="ECO:0000256" key="7">
    <source>
        <dbReference type="SAM" id="MobiDB-lite"/>
    </source>
</evidence>
<feature type="domain" description="Vitellogenin" evidence="8">
    <location>
        <begin position="22"/>
        <end position="620"/>
    </location>
</feature>
<dbReference type="Pfam" id="PF01347">
    <property type="entry name" value="Vitellogenin_N"/>
    <property type="match status" value="2"/>
</dbReference>
<evidence type="ECO:0000256" key="4">
    <source>
        <dbReference type="ARBA" id="ARBA00023157"/>
    </source>
</evidence>
<dbReference type="InterPro" id="IPR015816">
    <property type="entry name" value="Vitellinogen_b-sht_N"/>
</dbReference>
<dbReference type="InterPro" id="IPR015817">
    <property type="entry name" value="Vitellinogen_open_b-sht_sub1"/>
</dbReference>
<feature type="compositionally biased region" description="Low complexity" evidence="7">
    <location>
        <begin position="1017"/>
        <end position="1049"/>
    </location>
</feature>
<dbReference type="FunFam" id="2.20.80.10:FF:000001">
    <property type="entry name" value="Vitellogenin 7"/>
    <property type="match status" value="1"/>
</dbReference>
<evidence type="ECO:0000256" key="1">
    <source>
        <dbReference type="ARBA" id="ARBA00022553"/>
    </source>
</evidence>
<dbReference type="GO" id="GO:0071391">
    <property type="term" value="P:cellular response to estrogen stimulus"/>
    <property type="evidence" value="ECO:0007669"/>
    <property type="project" value="TreeGrafter"/>
</dbReference>